<evidence type="ECO:0000313" key="3">
    <source>
        <dbReference type="EMBL" id="PPB72370.1"/>
    </source>
</evidence>
<dbReference type="PANTHER" id="PTHR30486:SF12">
    <property type="entry name" value="TYPE IV PILUS ATPASE PILU"/>
    <property type="match status" value="1"/>
</dbReference>
<gene>
    <name evidence="3" type="ORF">CDQ78_02090</name>
</gene>
<proteinExistence type="inferred from homology"/>
<dbReference type="NCBIfam" id="TIGR01420">
    <property type="entry name" value="pilT_fam"/>
    <property type="match status" value="1"/>
</dbReference>
<dbReference type="Pfam" id="PF00437">
    <property type="entry name" value="T2SSE"/>
    <property type="match status" value="1"/>
</dbReference>
<evidence type="ECO:0000313" key="4">
    <source>
        <dbReference type="Proteomes" id="UP000239685"/>
    </source>
</evidence>
<name>A0A855N847_CAMHY</name>
<dbReference type="EMBL" id="NIQP01000002">
    <property type="protein sequence ID" value="PPB72370.1"/>
    <property type="molecule type" value="Genomic_DNA"/>
</dbReference>
<dbReference type="Gene3D" id="3.30.450.90">
    <property type="match status" value="1"/>
</dbReference>
<feature type="domain" description="Bacterial type II secretion system protein E" evidence="2">
    <location>
        <begin position="209"/>
        <end position="223"/>
    </location>
</feature>
<dbReference type="InterPro" id="IPR001482">
    <property type="entry name" value="T2SS/T4SS_dom"/>
</dbReference>
<dbReference type="AlphaFoldDB" id="A0A855N847"/>
<dbReference type="SUPFAM" id="SSF52540">
    <property type="entry name" value="P-loop containing nucleoside triphosphate hydrolases"/>
    <property type="match status" value="1"/>
</dbReference>
<reference evidence="3 4" key="1">
    <citation type="submission" date="2017-06" db="EMBL/GenBank/DDBJ databases">
        <title>Updating the genomic taxonomy and epidemiology of Campylobacter hyointestinalis; discovery in New Zealand farmed ruminants.</title>
        <authorList>
            <person name="Wilkinson D.A."/>
            <person name="Fayaz A."/>
            <person name="Biggs P.J."/>
            <person name="Midwinter A.C."/>
        </authorList>
    </citation>
    <scope>NUCLEOTIDE SEQUENCE [LARGE SCALE GENOMIC DNA]</scope>
    <source>
        <strain evidence="3 4">S1614a</strain>
    </source>
</reference>
<evidence type="ECO:0000259" key="2">
    <source>
        <dbReference type="PROSITE" id="PS00662"/>
    </source>
</evidence>
<protein>
    <submittedName>
        <fullName evidence="3">Type IV pili twitching motility protein PilT</fullName>
    </submittedName>
</protein>
<evidence type="ECO:0000256" key="1">
    <source>
        <dbReference type="ARBA" id="ARBA00006611"/>
    </source>
</evidence>
<organism evidence="3 4">
    <name type="scientific">Campylobacter hyointestinalis subsp. hyointestinalis</name>
    <dbReference type="NCBI Taxonomy" id="91352"/>
    <lineage>
        <taxon>Bacteria</taxon>
        <taxon>Pseudomonadati</taxon>
        <taxon>Campylobacterota</taxon>
        <taxon>Epsilonproteobacteria</taxon>
        <taxon>Campylobacterales</taxon>
        <taxon>Campylobacteraceae</taxon>
        <taxon>Campylobacter</taxon>
    </lineage>
</organism>
<dbReference type="InterPro" id="IPR050921">
    <property type="entry name" value="T4SS_GSP_E_ATPase"/>
</dbReference>
<dbReference type="RefSeq" id="WP_064019857.1">
    <property type="nucleotide sequence ID" value="NZ_CBCRTP010000005.1"/>
</dbReference>
<dbReference type="Proteomes" id="UP000239685">
    <property type="component" value="Unassembled WGS sequence"/>
</dbReference>
<comment type="caution">
    <text evidence="3">The sequence shown here is derived from an EMBL/GenBank/DDBJ whole genome shotgun (WGS) entry which is preliminary data.</text>
</comment>
<dbReference type="GO" id="GO:0005524">
    <property type="term" value="F:ATP binding"/>
    <property type="evidence" value="ECO:0007669"/>
    <property type="project" value="InterPro"/>
</dbReference>
<comment type="similarity">
    <text evidence="1">Belongs to the GSP E family.</text>
</comment>
<dbReference type="Gene3D" id="3.40.50.300">
    <property type="entry name" value="P-loop containing nucleotide triphosphate hydrolases"/>
    <property type="match status" value="1"/>
</dbReference>
<dbReference type="CDD" id="cd01131">
    <property type="entry name" value="PilT"/>
    <property type="match status" value="1"/>
</dbReference>
<dbReference type="InterPro" id="IPR003593">
    <property type="entry name" value="AAA+_ATPase"/>
</dbReference>
<dbReference type="PROSITE" id="PS00662">
    <property type="entry name" value="T2SP_E"/>
    <property type="match status" value="1"/>
</dbReference>
<dbReference type="SMART" id="SM00382">
    <property type="entry name" value="AAA"/>
    <property type="match status" value="1"/>
</dbReference>
<dbReference type="PANTHER" id="PTHR30486">
    <property type="entry name" value="TWITCHING MOTILITY PROTEIN PILT"/>
    <property type="match status" value="1"/>
</dbReference>
<dbReference type="GO" id="GO:0016887">
    <property type="term" value="F:ATP hydrolysis activity"/>
    <property type="evidence" value="ECO:0007669"/>
    <property type="project" value="InterPro"/>
</dbReference>
<sequence length="397" mass="44414">MNYDININELDFKLKAELDEYLLELINTKGSDLHVKAGGVIRKRVKGEIIPVENKRVLDPSEALTLAKELLRGRFGELVEKKSVDFTYKLNKDYRFRVNIFFQMEGVSAVFRTIPVNPPSFEDLKLPSAVEDICKKVYRGIVLVTGPTGSGKSTTLASMINYINKHRKAHIITIEDPIEFVYRDENCIINQRSVGQDTVNFADALRGALREDPDIILVGEMRDLETIETAMHAAETGHLVLSTLHTVDAKDTINRIVAMFPGKEQNRIKLSLASVLKGIISQRLCKTLDGKGRIAALEIMLSSPRISNMILEGRDDEIYDAINESGGNSGMQTFEAHLLELYKKGIIDKKEALENASNSNDLELRLKNADLNRTLGDKDGSKSCEIDDDIIPLKPID</sequence>
<dbReference type="InterPro" id="IPR006321">
    <property type="entry name" value="PilT/PilU"/>
</dbReference>
<dbReference type="InterPro" id="IPR027417">
    <property type="entry name" value="P-loop_NTPase"/>
</dbReference>
<accession>A0A855N847</accession>